<sequence>MKKILLASASIVAFAGAAAAEVSFSGSAVLGYNDTDQTLATDDNEYGFYGEINLDVALSAELDNGLTVSASADVDELDAGDADFGGVTLTIASETASLVYGDTEFAAVDAWAGVGSMDDDGFAEQDGETVLKATVAFGGVDAAVSYIVDAADMSELTDLSIGATTTLGSVDLSVAYQEEDTFNEIFGISAATSFAGADVAFGYAMDNTADDSSIGVEVAYPFGPVTATASYVMEDAGEDNWDIEVAYAEGALALTVYTDESEDYGLEAEYDLGNGIELAAGLVDAGDTTYVAGTYDLGGGAELLVSYVDTDAVNDDDEYGAGDYQEGATVELSFDF</sequence>
<dbReference type="AlphaFoldDB" id="A0A251WZR4"/>
<evidence type="ECO:0000313" key="4">
    <source>
        <dbReference type="Proteomes" id="UP000194664"/>
    </source>
</evidence>
<name>A0A251WZR4_9RHOB</name>
<accession>A0A251WZR4</accession>
<comment type="caution">
    <text evidence="3">The sequence shown here is derived from an EMBL/GenBank/DDBJ whole genome shotgun (WGS) entry which is preliminary data.</text>
</comment>
<dbReference type="InterPro" id="IPR023614">
    <property type="entry name" value="Porin_dom_sf"/>
</dbReference>
<feature type="signal peptide" evidence="1">
    <location>
        <begin position="1"/>
        <end position="19"/>
    </location>
</feature>
<dbReference type="Proteomes" id="UP000194664">
    <property type="component" value="Unassembled WGS sequence"/>
</dbReference>
<dbReference type="GO" id="GO:0016020">
    <property type="term" value="C:membrane"/>
    <property type="evidence" value="ECO:0007669"/>
    <property type="project" value="InterPro"/>
</dbReference>
<keyword evidence="1" id="KW-0732">Signal</keyword>
<dbReference type="Pfam" id="PF13609">
    <property type="entry name" value="Porin_4"/>
    <property type="match status" value="1"/>
</dbReference>
<evidence type="ECO:0000313" key="3">
    <source>
        <dbReference type="EMBL" id="OUD09554.1"/>
    </source>
</evidence>
<proteinExistence type="predicted"/>
<gene>
    <name evidence="3" type="ORF">BVC71_06805</name>
</gene>
<dbReference type="RefSeq" id="WP_165767740.1">
    <property type="nucleotide sequence ID" value="NZ_MSPP01000002.1"/>
</dbReference>
<evidence type="ECO:0000259" key="2">
    <source>
        <dbReference type="Pfam" id="PF13609"/>
    </source>
</evidence>
<organism evidence="3 4">
    <name type="scientific">Marivivens niveibacter</name>
    <dbReference type="NCBI Taxonomy" id="1930667"/>
    <lineage>
        <taxon>Bacteria</taxon>
        <taxon>Pseudomonadati</taxon>
        <taxon>Pseudomonadota</taxon>
        <taxon>Alphaproteobacteria</taxon>
        <taxon>Rhodobacterales</taxon>
        <taxon>Paracoccaceae</taxon>
        <taxon>Marivivens group</taxon>
        <taxon>Marivivens</taxon>
    </lineage>
</organism>
<dbReference type="EMBL" id="MSPP01000002">
    <property type="protein sequence ID" value="OUD09554.1"/>
    <property type="molecule type" value="Genomic_DNA"/>
</dbReference>
<dbReference type="SUPFAM" id="SSF56935">
    <property type="entry name" value="Porins"/>
    <property type="match status" value="1"/>
</dbReference>
<dbReference type="GO" id="GO:0015288">
    <property type="term" value="F:porin activity"/>
    <property type="evidence" value="ECO:0007669"/>
    <property type="project" value="InterPro"/>
</dbReference>
<evidence type="ECO:0000256" key="1">
    <source>
        <dbReference type="SAM" id="SignalP"/>
    </source>
</evidence>
<keyword evidence="4" id="KW-1185">Reference proteome</keyword>
<feature type="chain" id="PRO_5012060976" description="Porin domain-containing protein" evidence="1">
    <location>
        <begin position="20"/>
        <end position="336"/>
    </location>
</feature>
<reference evidence="3 4" key="1">
    <citation type="submission" date="2016-12" db="EMBL/GenBank/DDBJ databases">
        <title>The draft genome sequence of HSLHS2.</title>
        <authorList>
            <person name="Hu D."/>
            <person name="Wang L."/>
            <person name="Shao Z."/>
        </authorList>
    </citation>
    <scope>NUCLEOTIDE SEQUENCE [LARGE SCALE GENOMIC DNA]</scope>
    <source>
        <strain evidence="3">MCCC 1A06712</strain>
    </source>
</reference>
<dbReference type="Gene3D" id="2.40.160.10">
    <property type="entry name" value="Porin"/>
    <property type="match status" value="1"/>
</dbReference>
<feature type="domain" description="Porin" evidence="2">
    <location>
        <begin position="7"/>
        <end position="281"/>
    </location>
</feature>
<protein>
    <recommendedName>
        <fullName evidence="2">Porin domain-containing protein</fullName>
    </recommendedName>
</protein>
<dbReference type="InterPro" id="IPR033900">
    <property type="entry name" value="Gram_neg_porin_domain"/>
</dbReference>